<name>A0ABM1EVK6_PRICU</name>
<dbReference type="GeneID" id="106816181"/>
<evidence type="ECO:0000313" key="5">
    <source>
        <dbReference type="RefSeq" id="XP_014676227.1"/>
    </source>
</evidence>
<organism evidence="4 5">
    <name type="scientific">Priapulus caudatus</name>
    <name type="common">Priapulid worm</name>
    <dbReference type="NCBI Taxonomy" id="37621"/>
    <lineage>
        <taxon>Eukaryota</taxon>
        <taxon>Metazoa</taxon>
        <taxon>Ecdysozoa</taxon>
        <taxon>Scalidophora</taxon>
        <taxon>Priapulida</taxon>
        <taxon>Priapulimorpha</taxon>
        <taxon>Priapulimorphida</taxon>
        <taxon>Priapulidae</taxon>
        <taxon>Priapulus</taxon>
    </lineage>
</organism>
<dbReference type="PANTHER" id="PTHR18870">
    <property type="entry name" value="PROTEIN TAG-278-RELATED"/>
    <property type="match status" value="1"/>
</dbReference>
<accession>A0ABM1EVK6</accession>
<keyword evidence="4" id="KW-1185">Reference proteome</keyword>
<evidence type="ECO:0000256" key="1">
    <source>
        <dbReference type="ARBA" id="ARBA00023054"/>
    </source>
</evidence>
<reference evidence="5" key="1">
    <citation type="submission" date="2025-08" db="UniProtKB">
        <authorList>
            <consortium name="RefSeq"/>
        </authorList>
    </citation>
    <scope>IDENTIFICATION</scope>
</reference>
<dbReference type="RefSeq" id="XP_014676227.1">
    <property type="nucleotide sequence ID" value="XM_014820741.1"/>
</dbReference>
<feature type="coiled-coil region" evidence="2">
    <location>
        <begin position="212"/>
        <end position="288"/>
    </location>
</feature>
<feature type="coiled-coil region" evidence="2">
    <location>
        <begin position="122"/>
        <end position="182"/>
    </location>
</feature>
<gene>
    <name evidence="5" type="primary">LOC106816181</name>
</gene>
<feature type="domain" description="Protein FAM184A/B N-terminal" evidence="3">
    <location>
        <begin position="47"/>
        <end position="93"/>
    </location>
</feature>
<dbReference type="Pfam" id="PF15665">
    <property type="entry name" value="FAM184"/>
    <property type="match status" value="1"/>
</dbReference>
<protein>
    <submittedName>
        <fullName evidence="5">Protein FAM184A-like</fullName>
    </submittedName>
</protein>
<dbReference type="Proteomes" id="UP000695022">
    <property type="component" value="Unplaced"/>
</dbReference>
<evidence type="ECO:0000313" key="4">
    <source>
        <dbReference type="Proteomes" id="UP000695022"/>
    </source>
</evidence>
<dbReference type="InterPro" id="IPR039478">
    <property type="entry name" value="FAM184A/B_N"/>
</dbReference>
<evidence type="ECO:0000256" key="2">
    <source>
        <dbReference type="SAM" id="Coils"/>
    </source>
</evidence>
<sequence length="295" mass="33369">MAAGMSFNFSGMGGKFGNSSGNDAEWENSGGDLLVKMSKKIAQLTKVVYALNTKNDEQDVYIQSLREAHEGEVQRVVNDTDGKLHNYRAVATENKRGMEADFCCSQLLSYHPVGDDDDADRVDELAAHCDTLQRCVEQTEAERKRAEEECAGKMEKMKAFYAEEARAAREEALAQKDEHLRMLEQDLEYLHAREGELRAAMDQRVGEVNDRVESLAQQLTHSKEEEATLREEVSSLKEKLNASEEESRKAQQQIKDGLAKKSELECRLKESENEFAQMVEKCAEMDNQLMNKNSK</sequence>
<proteinExistence type="predicted"/>
<evidence type="ECO:0000259" key="3">
    <source>
        <dbReference type="Pfam" id="PF15665"/>
    </source>
</evidence>
<keyword evidence="1 2" id="KW-0175">Coiled coil</keyword>
<dbReference type="PANTHER" id="PTHR18870:SF9">
    <property type="entry name" value="PROTEIN TAG-278-RELATED"/>
    <property type="match status" value="1"/>
</dbReference>